<keyword evidence="3" id="KW-1185">Reference proteome</keyword>
<reference evidence="3" key="1">
    <citation type="submission" date="2013-01" db="EMBL/GenBank/DDBJ databases">
        <title>Draft Genome Sequence of a Mulberry Tree, Morus notabilis C.K. Schneid.</title>
        <authorList>
            <person name="He N."/>
            <person name="Zhao S."/>
        </authorList>
    </citation>
    <scope>NUCLEOTIDE SEQUENCE</scope>
</reference>
<evidence type="ECO:0000256" key="1">
    <source>
        <dbReference type="SAM" id="MobiDB-lite"/>
    </source>
</evidence>
<dbReference type="AlphaFoldDB" id="W9SDN5"/>
<accession>W9SDN5</accession>
<organism evidence="2 3">
    <name type="scientific">Morus notabilis</name>
    <dbReference type="NCBI Taxonomy" id="981085"/>
    <lineage>
        <taxon>Eukaryota</taxon>
        <taxon>Viridiplantae</taxon>
        <taxon>Streptophyta</taxon>
        <taxon>Embryophyta</taxon>
        <taxon>Tracheophyta</taxon>
        <taxon>Spermatophyta</taxon>
        <taxon>Magnoliopsida</taxon>
        <taxon>eudicotyledons</taxon>
        <taxon>Gunneridae</taxon>
        <taxon>Pentapetalae</taxon>
        <taxon>rosids</taxon>
        <taxon>fabids</taxon>
        <taxon>Rosales</taxon>
        <taxon>Moraceae</taxon>
        <taxon>Moreae</taxon>
        <taxon>Morus</taxon>
    </lineage>
</organism>
<feature type="compositionally biased region" description="Low complexity" evidence="1">
    <location>
        <begin position="1"/>
        <end position="18"/>
    </location>
</feature>
<name>W9SDN5_9ROSA</name>
<protein>
    <submittedName>
        <fullName evidence="2">Uncharacterized protein</fullName>
    </submittedName>
</protein>
<dbReference type="EMBL" id="KE619371">
    <property type="protein sequence ID" value="EXC35873.1"/>
    <property type="molecule type" value="Genomic_DNA"/>
</dbReference>
<feature type="region of interest" description="Disordered" evidence="1">
    <location>
        <begin position="1"/>
        <end position="52"/>
    </location>
</feature>
<evidence type="ECO:0000313" key="2">
    <source>
        <dbReference type="EMBL" id="EXC35873.1"/>
    </source>
</evidence>
<gene>
    <name evidence="2" type="ORF">L484_000263</name>
</gene>
<evidence type="ECO:0000313" key="3">
    <source>
        <dbReference type="Proteomes" id="UP000030645"/>
    </source>
</evidence>
<dbReference type="Proteomes" id="UP000030645">
    <property type="component" value="Unassembled WGS sequence"/>
</dbReference>
<sequence>MAGQVSSSTLPLSPSPSSGDEAGTFHSNVCAGAGDDDDRHRAARKPHLRFPMPTPAKALVRETRVRVRGRVWRVEKTERVCS</sequence>
<proteinExistence type="predicted"/>